<name>A0A919PA88_9CELL</name>
<keyword evidence="4" id="KW-1185">Reference proteome</keyword>
<reference evidence="3" key="1">
    <citation type="submission" date="2021-01" db="EMBL/GenBank/DDBJ databases">
        <title>Whole genome shotgun sequence of Cellulomonas pakistanensis NBRC 110800.</title>
        <authorList>
            <person name="Komaki H."/>
            <person name="Tamura T."/>
        </authorList>
    </citation>
    <scope>NUCLEOTIDE SEQUENCE</scope>
    <source>
        <strain evidence="3">NBRC 110800</strain>
    </source>
</reference>
<evidence type="ECO:0000256" key="1">
    <source>
        <dbReference type="SAM" id="MobiDB-lite"/>
    </source>
</evidence>
<dbReference type="SMART" id="SM00960">
    <property type="entry name" value="Robl_LC7"/>
    <property type="match status" value="1"/>
</dbReference>
<gene>
    <name evidence="3" type="ORF">Cpa01nite_22570</name>
</gene>
<evidence type="ECO:0000313" key="3">
    <source>
        <dbReference type="EMBL" id="GIG36876.1"/>
    </source>
</evidence>
<protein>
    <submittedName>
        <fullName evidence="3">Dynein regulation protein LC7</fullName>
    </submittedName>
</protein>
<evidence type="ECO:0000313" key="4">
    <source>
        <dbReference type="Proteomes" id="UP000642125"/>
    </source>
</evidence>
<dbReference type="Gene3D" id="3.30.450.30">
    <property type="entry name" value="Dynein light chain 2a, cytoplasmic"/>
    <property type="match status" value="1"/>
</dbReference>
<organism evidence="3 4">
    <name type="scientific">Cellulomonas pakistanensis</name>
    <dbReference type="NCBI Taxonomy" id="992287"/>
    <lineage>
        <taxon>Bacteria</taxon>
        <taxon>Bacillati</taxon>
        <taxon>Actinomycetota</taxon>
        <taxon>Actinomycetes</taxon>
        <taxon>Micrococcales</taxon>
        <taxon>Cellulomonadaceae</taxon>
        <taxon>Cellulomonas</taxon>
    </lineage>
</organism>
<evidence type="ECO:0000259" key="2">
    <source>
        <dbReference type="SMART" id="SM00960"/>
    </source>
</evidence>
<dbReference type="EMBL" id="BONO01000016">
    <property type="protein sequence ID" value="GIG36876.1"/>
    <property type="molecule type" value="Genomic_DNA"/>
</dbReference>
<dbReference type="Pfam" id="PF03259">
    <property type="entry name" value="Robl_LC7"/>
    <property type="match status" value="1"/>
</dbReference>
<dbReference type="PANTHER" id="PTHR36222">
    <property type="entry name" value="SERINE PROTEASE INHIBITOR RV3364C"/>
    <property type="match status" value="1"/>
</dbReference>
<feature type="domain" description="Roadblock/LAMTOR2" evidence="2">
    <location>
        <begin position="12"/>
        <end position="102"/>
    </location>
</feature>
<sequence length="164" mass="17102">MNGTTQNRTGFVWLLDELVRSTPGTRFALVVSADGLLMTMSQGLDRTSGDQLAAIVSGLASLTRGAARELGGRQVAQCVLELDVGFFVLMNVSGGSVLAVAAEPTCDVGVVGYEMAMLASRAQTTLTPQLVADLRRELPVDPPAGRPAGHPGVPALRPLDRTDG</sequence>
<dbReference type="SUPFAM" id="SSF103196">
    <property type="entry name" value="Roadblock/LC7 domain"/>
    <property type="match status" value="1"/>
</dbReference>
<dbReference type="PANTHER" id="PTHR36222:SF1">
    <property type="entry name" value="SERINE PROTEASE INHIBITOR RV3364C"/>
    <property type="match status" value="1"/>
</dbReference>
<dbReference type="Proteomes" id="UP000642125">
    <property type="component" value="Unassembled WGS sequence"/>
</dbReference>
<dbReference type="InterPro" id="IPR053141">
    <property type="entry name" value="Mycobact_SerProt_Inhib_Rv3364c"/>
</dbReference>
<dbReference type="RefSeq" id="WP_203668898.1">
    <property type="nucleotide sequence ID" value="NZ_BONO01000016.1"/>
</dbReference>
<dbReference type="InterPro" id="IPR004942">
    <property type="entry name" value="Roadblock/LAMTOR2_dom"/>
</dbReference>
<dbReference type="AlphaFoldDB" id="A0A919PA88"/>
<feature type="region of interest" description="Disordered" evidence="1">
    <location>
        <begin position="139"/>
        <end position="164"/>
    </location>
</feature>
<comment type="caution">
    <text evidence="3">The sequence shown here is derived from an EMBL/GenBank/DDBJ whole genome shotgun (WGS) entry which is preliminary data.</text>
</comment>
<proteinExistence type="predicted"/>
<accession>A0A919PA88</accession>